<sequence length="114" mass="12802">TLWLYDFLIPLSMHLWLSFLAVSSIWQERRSPADWSAASELPGKKLIVVSNEKGLLAAAATRGDAEVKLSGLHFCSMNPKESILPKDKMAFLGLLGKRRLRNRTAVDLCEEYVL</sequence>
<reference evidence="2" key="2">
    <citation type="submission" date="2025-09" db="UniProtKB">
        <authorList>
            <consortium name="Ensembl"/>
        </authorList>
    </citation>
    <scope>IDENTIFICATION</scope>
</reference>
<evidence type="ECO:0000313" key="2">
    <source>
        <dbReference type="Ensembl" id="ENSPCEP00000001728.1"/>
    </source>
</evidence>
<dbReference type="AlphaFoldDB" id="A0A8C8R997"/>
<keyword evidence="3" id="KW-1185">Reference proteome</keyword>
<name>A0A8C8R997_9SAUR</name>
<dbReference type="Ensembl" id="ENSPCET00000001790.1">
    <property type="protein sequence ID" value="ENSPCEP00000001728.1"/>
    <property type="gene ID" value="ENSPCEG00000001459.1"/>
</dbReference>
<feature type="chain" id="PRO_5034126588" evidence="1">
    <location>
        <begin position="19"/>
        <end position="114"/>
    </location>
</feature>
<evidence type="ECO:0000256" key="1">
    <source>
        <dbReference type="SAM" id="SignalP"/>
    </source>
</evidence>
<proteinExistence type="predicted"/>
<dbReference type="Proteomes" id="UP000694393">
    <property type="component" value="Unplaced"/>
</dbReference>
<accession>A0A8C8R997</accession>
<organism evidence="2 3">
    <name type="scientific">Pelusios castaneus</name>
    <name type="common">West African mud turtle</name>
    <dbReference type="NCBI Taxonomy" id="367368"/>
    <lineage>
        <taxon>Eukaryota</taxon>
        <taxon>Metazoa</taxon>
        <taxon>Chordata</taxon>
        <taxon>Craniata</taxon>
        <taxon>Vertebrata</taxon>
        <taxon>Euteleostomi</taxon>
        <taxon>Archelosauria</taxon>
        <taxon>Testudinata</taxon>
        <taxon>Testudines</taxon>
        <taxon>Pleurodira</taxon>
        <taxon>Pelomedusidae</taxon>
        <taxon>Pelusios</taxon>
    </lineage>
</organism>
<keyword evidence="1" id="KW-0732">Signal</keyword>
<protein>
    <submittedName>
        <fullName evidence="2">Uncharacterized protein</fullName>
    </submittedName>
</protein>
<reference evidence="2" key="1">
    <citation type="submission" date="2025-08" db="UniProtKB">
        <authorList>
            <consortium name="Ensembl"/>
        </authorList>
    </citation>
    <scope>IDENTIFICATION</scope>
</reference>
<evidence type="ECO:0000313" key="3">
    <source>
        <dbReference type="Proteomes" id="UP000694393"/>
    </source>
</evidence>
<feature type="signal peptide" evidence="1">
    <location>
        <begin position="1"/>
        <end position="18"/>
    </location>
</feature>